<dbReference type="Proteomes" id="UP000008037">
    <property type="component" value="Chromosome"/>
</dbReference>
<dbReference type="HOGENOM" id="CLU_3323102_0_0_2"/>
<reference evidence="1 2" key="1">
    <citation type="journal article" date="2012" name="Environ. Microbiol.">
        <title>The genome of the ammonia-oxidizing Candidatus Nitrososphaera gargensis: insights into metabolic versatility and environmental adaptations.</title>
        <authorList>
            <person name="Spang A."/>
            <person name="Poehlein A."/>
            <person name="Offre P."/>
            <person name="Zumbragel S."/>
            <person name="Haider S."/>
            <person name="Rychlik N."/>
            <person name="Nowka B."/>
            <person name="Schmeisser C."/>
            <person name="Lebedeva E.V."/>
            <person name="Rattei T."/>
            <person name="Bohm C."/>
            <person name="Schmid M."/>
            <person name="Galushko A."/>
            <person name="Hatzenpichler R."/>
            <person name="Weinmaier T."/>
            <person name="Daniel R."/>
            <person name="Schleper C."/>
            <person name="Spieck E."/>
            <person name="Streit W."/>
            <person name="Wagner M."/>
        </authorList>
    </citation>
    <scope>NUCLEOTIDE SEQUENCE [LARGE SCALE GENOMIC DNA]</scope>
    <source>
        <strain evidence="2">Ga9.2</strain>
    </source>
</reference>
<gene>
    <name evidence="1" type="ordered locus">Ngar_c09740</name>
</gene>
<name>K0I9A4_NITGG</name>
<dbReference type="EMBL" id="CP002408">
    <property type="protein sequence ID" value="AFU57916.1"/>
    <property type="molecule type" value="Genomic_DNA"/>
</dbReference>
<dbReference type="STRING" id="1237085.Ngar_c09740"/>
<evidence type="ECO:0000313" key="1">
    <source>
        <dbReference type="EMBL" id="AFU57916.1"/>
    </source>
</evidence>
<evidence type="ECO:0000313" key="2">
    <source>
        <dbReference type="Proteomes" id="UP000008037"/>
    </source>
</evidence>
<organism evidence="1 2">
    <name type="scientific">Nitrososphaera gargensis (strain Ga9.2)</name>
    <dbReference type="NCBI Taxonomy" id="1237085"/>
    <lineage>
        <taxon>Archaea</taxon>
        <taxon>Nitrososphaerota</taxon>
        <taxon>Nitrososphaeria</taxon>
        <taxon>Nitrososphaerales</taxon>
        <taxon>Nitrososphaeraceae</taxon>
        <taxon>Nitrososphaera</taxon>
    </lineage>
</organism>
<dbReference type="AlphaFoldDB" id="K0I9A4"/>
<dbReference type="BioCyc" id="CNIT1237085:G1324-972-MONOMER"/>
<dbReference type="InParanoid" id="K0I9A4"/>
<dbReference type="KEGG" id="nga:Ngar_c09740"/>
<keyword evidence="2" id="KW-1185">Reference proteome</keyword>
<sequence>MRINSKTAIPLLPEKIIVLKRMRIRRRGRKKKEDNNND</sequence>
<proteinExistence type="predicted"/>
<accession>K0I9A4</accession>
<protein>
    <submittedName>
        <fullName evidence="1">Uncharacterized protein</fullName>
    </submittedName>
</protein>